<dbReference type="Proteomes" id="UP001202961">
    <property type="component" value="Unassembled WGS sequence"/>
</dbReference>
<evidence type="ECO:0000256" key="2">
    <source>
        <dbReference type="SAM" id="Phobius"/>
    </source>
</evidence>
<name>A0ABT0U0X4_9BACT</name>
<accession>A0ABT0U0X4</accession>
<keyword evidence="2" id="KW-0812">Transmembrane</keyword>
<keyword evidence="4" id="KW-1185">Reference proteome</keyword>
<evidence type="ECO:0000256" key="1">
    <source>
        <dbReference type="SAM" id="MobiDB-lite"/>
    </source>
</evidence>
<sequence>MPGPSVHELLGLPADVSQPNAYQVFGLELGETDDQVIRSAIEDRIRALKQAKPSASPETWARAARAVQAAQKILFDPEQKAALDAQYGIINDPEPAPSAPVDPLAALLPSAQATPPVPASQPPATPSAITPPAAPQAEPPSTPPAVTPPAVTPPPTPATQQAVTAAPVGSPPQTGAGIQTAAPKITAQRSVRRRRRSPGVLIFGSLILLLLSAIVGGFAFVFMSGGGIVVVKSDDGFEIKSGTGSTQRKSPQSAPPSPVNQDSGGDGIMKPAPRIRPDAPNLDPGSEMEIPNLPGRNDDMTGAMPNMPMPNNPVSNPPMNDGPMDDVPEPQPDPPVTSPPMTQTPPMDTPPESGTPDPAPPTAEKIAAGDAAIASALDAIKTRKWETMKSLAEAAEARAMTDAQKQTAETLFQFADLATFYRGAIHRAMADLVAGNEIKLTESMTFLVKQSSAEQITLYRNKREYPYTFDDLPLSVAHALAPFQLNVSSPEGQAAKAAFQAISDKATPGHRAESIEILRSLDKVEGADPKRLADFIQSLES</sequence>
<feature type="compositionally biased region" description="Polar residues" evidence="1">
    <location>
        <begin position="242"/>
        <end position="252"/>
    </location>
</feature>
<feature type="compositionally biased region" description="Pro residues" evidence="1">
    <location>
        <begin position="132"/>
        <end position="157"/>
    </location>
</feature>
<feature type="compositionally biased region" description="Low complexity" evidence="1">
    <location>
        <begin position="158"/>
        <end position="168"/>
    </location>
</feature>
<feature type="transmembrane region" description="Helical" evidence="2">
    <location>
        <begin position="199"/>
        <end position="223"/>
    </location>
</feature>
<organism evidence="3 4">
    <name type="scientific">Aporhodopirellula aestuarii</name>
    <dbReference type="NCBI Taxonomy" id="2950107"/>
    <lineage>
        <taxon>Bacteria</taxon>
        <taxon>Pseudomonadati</taxon>
        <taxon>Planctomycetota</taxon>
        <taxon>Planctomycetia</taxon>
        <taxon>Pirellulales</taxon>
        <taxon>Pirellulaceae</taxon>
        <taxon>Aporhodopirellula</taxon>
    </lineage>
</organism>
<feature type="region of interest" description="Disordered" evidence="1">
    <location>
        <begin position="112"/>
        <end position="194"/>
    </location>
</feature>
<dbReference type="RefSeq" id="WP_250928187.1">
    <property type="nucleotide sequence ID" value="NZ_JAMQBK010000023.1"/>
</dbReference>
<gene>
    <name evidence="3" type="ORF">NB063_07755</name>
</gene>
<dbReference type="EMBL" id="JAMQBK010000023">
    <property type="protein sequence ID" value="MCM2370520.1"/>
    <property type="molecule type" value="Genomic_DNA"/>
</dbReference>
<proteinExistence type="predicted"/>
<feature type="compositionally biased region" description="Pro residues" evidence="1">
    <location>
        <begin position="115"/>
        <end position="125"/>
    </location>
</feature>
<protein>
    <recommendedName>
        <fullName evidence="5">J domain-containing protein</fullName>
    </recommendedName>
</protein>
<comment type="caution">
    <text evidence="3">The sequence shown here is derived from an EMBL/GenBank/DDBJ whole genome shotgun (WGS) entry which is preliminary data.</text>
</comment>
<feature type="compositionally biased region" description="Pro residues" evidence="1">
    <location>
        <begin position="329"/>
        <end position="338"/>
    </location>
</feature>
<evidence type="ECO:0008006" key="5">
    <source>
        <dbReference type="Google" id="ProtNLM"/>
    </source>
</evidence>
<feature type="region of interest" description="Disordered" evidence="1">
    <location>
        <begin position="241"/>
        <end position="363"/>
    </location>
</feature>
<keyword evidence="2" id="KW-1133">Transmembrane helix</keyword>
<keyword evidence="2" id="KW-0472">Membrane</keyword>
<evidence type="ECO:0000313" key="3">
    <source>
        <dbReference type="EMBL" id="MCM2370520.1"/>
    </source>
</evidence>
<reference evidence="3 4" key="1">
    <citation type="journal article" date="2022" name="Syst. Appl. Microbiol.">
        <title>Rhodopirellula aestuarii sp. nov., a novel member of the genus Rhodopirellula isolated from brackish sediments collected in the Tagus River estuary, Portugal.</title>
        <authorList>
            <person name="Vitorino I.R."/>
            <person name="Klimek D."/>
            <person name="Calusinska M."/>
            <person name="Lobo-da-Cunha A."/>
            <person name="Vasconcelos V."/>
            <person name="Lage O.M."/>
        </authorList>
    </citation>
    <scope>NUCLEOTIDE SEQUENCE [LARGE SCALE GENOMIC DNA]</scope>
    <source>
        <strain evidence="3 4">ICT_H3.1</strain>
    </source>
</reference>
<evidence type="ECO:0000313" key="4">
    <source>
        <dbReference type="Proteomes" id="UP001202961"/>
    </source>
</evidence>